<dbReference type="EMBL" id="LIAE01006610">
    <property type="protein sequence ID" value="PAV87019.1"/>
    <property type="molecule type" value="Genomic_DNA"/>
</dbReference>
<keyword evidence="3" id="KW-1185">Reference proteome</keyword>
<organism evidence="2 3">
    <name type="scientific">Diploscapter pachys</name>
    <dbReference type="NCBI Taxonomy" id="2018661"/>
    <lineage>
        <taxon>Eukaryota</taxon>
        <taxon>Metazoa</taxon>
        <taxon>Ecdysozoa</taxon>
        <taxon>Nematoda</taxon>
        <taxon>Chromadorea</taxon>
        <taxon>Rhabditida</taxon>
        <taxon>Rhabditina</taxon>
        <taxon>Rhabditomorpha</taxon>
        <taxon>Rhabditoidea</taxon>
        <taxon>Rhabditidae</taxon>
        <taxon>Diploscapter</taxon>
    </lineage>
</organism>
<evidence type="ECO:0000256" key="1">
    <source>
        <dbReference type="SAM" id="MobiDB-lite"/>
    </source>
</evidence>
<dbReference type="Proteomes" id="UP000218231">
    <property type="component" value="Unassembled WGS sequence"/>
</dbReference>
<proteinExistence type="predicted"/>
<sequence>MSDPPKVGSFEDCRKVLESVLEKVIGEAAGAVEFKFDESLKTKLTGLQLQNLFILTRRIHIGLVELATDAVKLRTELKGAMHNFTFYDEVLTKVTELWNKLSELKERRKAILNSLKSSDFAFLNEKQDASVASLADGSASVQEIPSTNAEPTEPIPAAFLKPDPVELPKFKSTIVQKLLEQKKTHQPVAEQKSAKKSDENIGLRRKKSKVTEVSEIGKVAEVPEVAQLTQTLEELNKPKVTPETITIEDTPRDENASQSSAIPPFYQGPPKFNLDLSGMESLNEPNPFDHTKKLNLKSEAGKQLVEKMENNQQKEKKTEKPTDPEAIIKPFMQLKPRPVFRSNTFKDYK</sequence>
<reference evidence="2 3" key="1">
    <citation type="journal article" date="2017" name="Curr. Biol.">
        <title>Genome architecture and evolution of a unichromosomal asexual nematode.</title>
        <authorList>
            <person name="Fradin H."/>
            <person name="Zegar C."/>
            <person name="Gutwein M."/>
            <person name="Lucas J."/>
            <person name="Kovtun M."/>
            <person name="Corcoran D."/>
            <person name="Baugh L.R."/>
            <person name="Kiontke K."/>
            <person name="Gunsalus K."/>
            <person name="Fitch D.H."/>
            <person name="Piano F."/>
        </authorList>
    </citation>
    <scope>NUCLEOTIDE SEQUENCE [LARGE SCALE GENOMIC DNA]</scope>
    <source>
        <strain evidence="2">PF1309</strain>
    </source>
</reference>
<evidence type="ECO:0000313" key="3">
    <source>
        <dbReference type="Proteomes" id="UP000218231"/>
    </source>
</evidence>
<feature type="region of interest" description="Disordered" evidence="1">
    <location>
        <begin position="182"/>
        <end position="206"/>
    </location>
</feature>
<feature type="region of interest" description="Disordered" evidence="1">
    <location>
        <begin position="298"/>
        <end position="333"/>
    </location>
</feature>
<gene>
    <name evidence="2" type="ORF">WR25_03484</name>
</gene>
<feature type="compositionally biased region" description="Basic and acidic residues" evidence="1">
    <location>
        <begin position="304"/>
        <end position="323"/>
    </location>
</feature>
<accession>A0A2A2LLJ2</accession>
<feature type="compositionally biased region" description="Basic and acidic residues" evidence="1">
    <location>
        <begin position="192"/>
        <end position="202"/>
    </location>
</feature>
<dbReference type="AlphaFoldDB" id="A0A2A2LLJ2"/>
<protein>
    <submittedName>
        <fullName evidence="2">Uncharacterized protein</fullName>
    </submittedName>
</protein>
<name>A0A2A2LLJ2_9BILA</name>
<evidence type="ECO:0000313" key="2">
    <source>
        <dbReference type="EMBL" id="PAV87019.1"/>
    </source>
</evidence>
<comment type="caution">
    <text evidence="2">The sequence shown here is derived from an EMBL/GenBank/DDBJ whole genome shotgun (WGS) entry which is preliminary data.</text>
</comment>